<evidence type="ECO:0000256" key="6">
    <source>
        <dbReference type="ARBA" id="ARBA00023136"/>
    </source>
</evidence>
<evidence type="ECO:0000256" key="8">
    <source>
        <dbReference type="SAM" id="SignalP"/>
    </source>
</evidence>
<comment type="similarity">
    <text evidence="2">Belongs to the outer membrane factor (OMF) (TC 1.B.17) family.</text>
</comment>
<dbReference type="eggNOG" id="COG1538">
    <property type="taxonomic scope" value="Bacteria"/>
</dbReference>
<evidence type="ECO:0000256" key="4">
    <source>
        <dbReference type="ARBA" id="ARBA00022452"/>
    </source>
</evidence>
<dbReference type="PANTHER" id="PTHR30026:SF20">
    <property type="entry name" value="OUTER MEMBRANE PROTEIN TOLC"/>
    <property type="match status" value="1"/>
</dbReference>
<feature type="signal peptide" evidence="8">
    <location>
        <begin position="1"/>
        <end position="34"/>
    </location>
</feature>
<dbReference type="GO" id="GO:1990281">
    <property type="term" value="C:efflux pump complex"/>
    <property type="evidence" value="ECO:0007669"/>
    <property type="project" value="TreeGrafter"/>
</dbReference>
<keyword evidence="5" id="KW-0812">Transmembrane</keyword>
<feature type="chain" id="PRO_5002825784" evidence="8">
    <location>
        <begin position="35"/>
        <end position="471"/>
    </location>
</feature>
<protein>
    <submittedName>
        <fullName evidence="9">Outer membrane efflux protein</fullName>
    </submittedName>
</protein>
<evidence type="ECO:0000256" key="3">
    <source>
        <dbReference type="ARBA" id="ARBA00022448"/>
    </source>
</evidence>
<name>B4S8W5_PROA2</name>
<keyword evidence="7" id="KW-0998">Cell outer membrane</keyword>
<reference evidence="9" key="1">
    <citation type="submission" date="2008-06" db="EMBL/GenBank/DDBJ databases">
        <title>Complete sequence of chromosome of Prosthecochloris aestuarii DSM 271.</title>
        <authorList>
            <consortium name="US DOE Joint Genome Institute"/>
            <person name="Lucas S."/>
            <person name="Copeland A."/>
            <person name="Lapidus A."/>
            <person name="Glavina del Rio T."/>
            <person name="Dalin E."/>
            <person name="Tice H."/>
            <person name="Bruce D."/>
            <person name="Goodwin L."/>
            <person name="Pitluck S."/>
            <person name="Schmutz J."/>
            <person name="Larimer F."/>
            <person name="Land M."/>
            <person name="Hauser L."/>
            <person name="Kyrpides N."/>
            <person name="Anderson I."/>
            <person name="Liu Z."/>
            <person name="Li T."/>
            <person name="Zhao F."/>
            <person name="Overmann J."/>
            <person name="Bryant D.A."/>
            <person name="Richardson P."/>
        </authorList>
    </citation>
    <scope>NUCLEOTIDE SEQUENCE [LARGE SCALE GENOMIC DNA]</scope>
    <source>
        <strain evidence="9">DSM 271</strain>
    </source>
</reference>
<keyword evidence="3" id="KW-0813">Transport</keyword>
<accession>B4S8W5</accession>
<dbReference type="Proteomes" id="UP000002725">
    <property type="component" value="Chromosome"/>
</dbReference>
<keyword evidence="4" id="KW-1134">Transmembrane beta strand</keyword>
<dbReference type="GO" id="GO:0015562">
    <property type="term" value="F:efflux transmembrane transporter activity"/>
    <property type="evidence" value="ECO:0007669"/>
    <property type="project" value="InterPro"/>
</dbReference>
<dbReference type="SUPFAM" id="SSF56954">
    <property type="entry name" value="Outer membrane efflux proteins (OEP)"/>
    <property type="match status" value="1"/>
</dbReference>
<proteinExistence type="inferred from homology"/>
<comment type="subcellular location">
    <subcellularLocation>
        <location evidence="1">Cell outer membrane</location>
    </subcellularLocation>
</comment>
<dbReference type="GO" id="GO:0009279">
    <property type="term" value="C:cell outer membrane"/>
    <property type="evidence" value="ECO:0007669"/>
    <property type="project" value="UniProtKB-SubCell"/>
</dbReference>
<dbReference type="HOGENOM" id="CLU_012817_11_0_10"/>
<evidence type="ECO:0000256" key="7">
    <source>
        <dbReference type="ARBA" id="ARBA00023237"/>
    </source>
</evidence>
<dbReference type="InterPro" id="IPR003423">
    <property type="entry name" value="OMP_efflux"/>
</dbReference>
<organism evidence="9 10">
    <name type="scientific">Prosthecochloris aestuarii (strain DSM 271 / SK 413)</name>
    <dbReference type="NCBI Taxonomy" id="290512"/>
    <lineage>
        <taxon>Bacteria</taxon>
        <taxon>Pseudomonadati</taxon>
        <taxon>Chlorobiota</taxon>
        <taxon>Chlorobiia</taxon>
        <taxon>Chlorobiales</taxon>
        <taxon>Chlorobiaceae</taxon>
        <taxon>Prosthecochloris</taxon>
    </lineage>
</organism>
<keyword evidence="8" id="KW-0732">Signal</keyword>
<keyword evidence="6" id="KW-0472">Membrane</keyword>
<dbReference type="GO" id="GO:0015288">
    <property type="term" value="F:porin activity"/>
    <property type="evidence" value="ECO:0007669"/>
    <property type="project" value="TreeGrafter"/>
</dbReference>
<evidence type="ECO:0000313" key="9">
    <source>
        <dbReference type="EMBL" id="ACF46502.1"/>
    </source>
</evidence>
<dbReference type="Pfam" id="PF02321">
    <property type="entry name" value="OEP"/>
    <property type="match status" value="2"/>
</dbReference>
<evidence type="ECO:0000256" key="2">
    <source>
        <dbReference type="ARBA" id="ARBA00007613"/>
    </source>
</evidence>
<dbReference type="KEGG" id="paa:Paes_1482"/>
<dbReference type="AlphaFoldDB" id="B4S8W5"/>
<dbReference type="EMBL" id="CP001108">
    <property type="protein sequence ID" value="ACF46502.1"/>
    <property type="molecule type" value="Genomic_DNA"/>
</dbReference>
<dbReference type="Gene3D" id="1.20.1600.10">
    <property type="entry name" value="Outer membrane efflux proteins (OEP)"/>
    <property type="match status" value="1"/>
</dbReference>
<evidence type="ECO:0000256" key="1">
    <source>
        <dbReference type="ARBA" id="ARBA00004442"/>
    </source>
</evidence>
<gene>
    <name evidence="9" type="ordered locus">Paes_1482</name>
</gene>
<evidence type="ECO:0000256" key="5">
    <source>
        <dbReference type="ARBA" id="ARBA00022692"/>
    </source>
</evidence>
<dbReference type="PANTHER" id="PTHR30026">
    <property type="entry name" value="OUTER MEMBRANE PROTEIN TOLC"/>
    <property type="match status" value="1"/>
</dbReference>
<sequence>MHHQRQTFVTSASSRLSAIAFLLAFLIAPPIASAAQDEARKDSLSLSECIDIALERATGIKKAAYALRLQGSDVLKNYGQFLPRVSVNATYTPRSVNKSYITGTTPSSLVKTTTERVDLSLSTSLNIFNGLRDYAGLRASLQRKEAAELTLWQARQTIIYDITQSYYQVLLNRELLLIARENLSASEDLLQLTRRQYEIGLKPITDFYQQQAETASSELSVINAENNLRESRIELQRRLRTDPTQNIAIVGIDTASLDSLPEKADPDSLITIALNNRKDLKSASATAKAARWEITRSRAPHYPSLDLSFNLGTDGYAYYKYNGDVQSDTSPTLSDQLSDQISYSVALSLNWSIFDGFLTHYNIEQAKINYLNQKLDAGDLEQDIVLDVRLASDNYNAAQHQINVAQQSQKAAEQAFQTIQRKYELGAATFVEVQAARATLITARSDRTQSIYNLALQQNILDFTTGSIPLD</sequence>
<keyword evidence="10" id="KW-1185">Reference proteome</keyword>
<dbReference type="STRING" id="290512.Paes_1482"/>
<dbReference type="InterPro" id="IPR051906">
    <property type="entry name" value="TolC-like"/>
</dbReference>
<evidence type="ECO:0000313" key="10">
    <source>
        <dbReference type="Proteomes" id="UP000002725"/>
    </source>
</evidence>